<dbReference type="InterPro" id="IPR036259">
    <property type="entry name" value="MFS_trans_sf"/>
</dbReference>
<dbReference type="Proteomes" id="UP001622594">
    <property type="component" value="Chromosome"/>
</dbReference>
<evidence type="ECO:0000256" key="7">
    <source>
        <dbReference type="SAM" id="Phobius"/>
    </source>
</evidence>
<feature type="transmembrane region" description="Helical" evidence="7">
    <location>
        <begin position="401"/>
        <end position="423"/>
    </location>
</feature>
<proteinExistence type="predicted"/>
<evidence type="ECO:0000256" key="5">
    <source>
        <dbReference type="ARBA" id="ARBA00023136"/>
    </source>
</evidence>
<sequence>MPAPTLPASPATPSTHRRTVRVTVALLFAAWLVDYADRLVINLVLPSLGAEFDLDRTQQGLVVSAFFLAYALCQIPGGLLADRFGGRRVTLWALLTWSVFTALTGFAWSFAVLLALRFAFGAAEGIFPPAAMKVLVERTRPEERMSANGTVMSSNALAAVITPLAVAPLVAAFGWRSAFWSTAALGVLALVAVRLWLPAPLPRTNGATDEGSEAGVAGVPGADAGAGEDAGAAETARPALGAVLRKGVLWRFALMMFGYNTIVWGLNTWVPSYLSEEHGVSLTSAGALIAVPALGAALATVIGGRISDRLGGHHRTVIVPGMAVAAVALLLMANAPSVAGFVVFGTVAVFAASLAYMPIFAVPLAGLAPAYVGVGSAVVIFGGQVAGMVAPPVMGALADAFSFRVAFGFLVLGALIAAVMACLTPQDAAAFRAAADGPSTAPSAPPSPSTAKDSA</sequence>
<dbReference type="CDD" id="cd17319">
    <property type="entry name" value="MFS_ExuT_GudP_like"/>
    <property type="match status" value="1"/>
</dbReference>
<feature type="transmembrane region" description="Helical" evidence="7">
    <location>
        <begin position="156"/>
        <end position="173"/>
    </location>
</feature>
<evidence type="ECO:0000313" key="9">
    <source>
        <dbReference type="EMBL" id="WTR69356.1"/>
    </source>
</evidence>
<keyword evidence="10" id="KW-1185">Reference proteome</keyword>
<dbReference type="SUPFAM" id="SSF103473">
    <property type="entry name" value="MFS general substrate transporter"/>
    <property type="match status" value="1"/>
</dbReference>
<feature type="transmembrane region" description="Helical" evidence="7">
    <location>
        <begin position="368"/>
        <end position="389"/>
    </location>
</feature>
<keyword evidence="5 7" id="KW-0472">Membrane</keyword>
<evidence type="ECO:0000256" key="6">
    <source>
        <dbReference type="SAM" id="MobiDB-lite"/>
    </source>
</evidence>
<name>A0ABZ1L6U6_9ACTN</name>
<evidence type="ECO:0000256" key="1">
    <source>
        <dbReference type="ARBA" id="ARBA00004651"/>
    </source>
</evidence>
<dbReference type="RefSeq" id="WP_327164925.1">
    <property type="nucleotide sequence ID" value="NZ_CP108188.1"/>
</dbReference>
<evidence type="ECO:0000256" key="2">
    <source>
        <dbReference type="ARBA" id="ARBA00022475"/>
    </source>
</evidence>
<keyword evidence="2" id="KW-1003">Cell membrane</keyword>
<feature type="transmembrane region" description="Helical" evidence="7">
    <location>
        <begin position="282"/>
        <end position="304"/>
    </location>
</feature>
<dbReference type="InterPro" id="IPR011701">
    <property type="entry name" value="MFS"/>
</dbReference>
<keyword evidence="4 7" id="KW-1133">Transmembrane helix</keyword>
<dbReference type="PANTHER" id="PTHR11662:SF399">
    <property type="entry name" value="FI19708P1-RELATED"/>
    <property type="match status" value="1"/>
</dbReference>
<feature type="transmembrane region" description="Helical" evidence="7">
    <location>
        <begin position="91"/>
        <end position="112"/>
    </location>
</feature>
<evidence type="ECO:0000259" key="8">
    <source>
        <dbReference type="PROSITE" id="PS50850"/>
    </source>
</evidence>
<evidence type="ECO:0000256" key="4">
    <source>
        <dbReference type="ARBA" id="ARBA00022989"/>
    </source>
</evidence>
<dbReference type="PIRSF" id="PIRSF002808">
    <property type="entry name" value="Hexose_phosphate_transp"/>
    <property type="match status" value="1"/>
</dbReference>
<dbReference type="InterPro" id="IPR000849">
    <property type="entry name" value="Sugar_P_transporter"/>
</dbReference>
<gene>
    <name evidence="9" type="ORF">OG814_08880</name>
</gene>
<protein>
    <submittedName>
        <fullName evidence="9">MFS transporter</fullName>
    </submittedName>
</protein>
<feature type="transmembrane region" description="Helical" evidence="7">
    <location>
        <begin position="248"/>
        <end position="270"/>
    </location>
</feature>
<dbReference type="Pfam" id="PF07690">
    <property type="entry name" value="MFS_1"/>
    <property type="match status" value="1"/>
</dbReference>
<comment type="subcellular location">
    <subcellularLocation>
        <location evidence="1">Cell membrane</location>
        <topology evidence="1">Multi-pass membrane protein</topology>
    </subcellularLocation>
</comment>
<feature type="transmembrane region" description="Helical" evidence="7">
    <location>
        <begin position="179"/>
        <end position="197"/>
    </location>
</feature>
<evidence type="ECO:0000256" key="3">
    <source>
        <dbReference type="ARBA" id="ARBA00022692"/>
    </source>
</evidence>
<feature type="transmembrane region" description="Helical" evidence="7">
    <location>
        <begin position="341"/>
        <end position="361"/>
    </location>
</feature>
<dbReference type="InterPro" id="IPR050382">
    <property type="entry name" value="MFS_Na/Anion_cotransporter"/>
</dbReference>
<dbReference type="PROSITE" id="PS50850">
    <property type="entry name" value="MFS"/>
    <property type="match status" value="1"/>
</dbReference>
<dbReference type="PANTHER" id="PTHR11662">
    <property type="entry name" value="SOLUTE CARRIER FAMILY 17"/>
    <property type="match status" value="1"/>
</dbReference>
<reference evidence="9 10" key="1">
    <citation type="submission" date="2022-10" db="EMBL/GenBank/DDBJ databases">
        <title>The complete genomes of actinobacterial strains from the NBC collection.</title>
        <authorList>
            <person name="Joergensen T.S."/>
            <person name="Alvarez Arevalo M."/>
            <person name="Sterndorff E.B."/>
            <person name="Faurdal D."/>
            <person name="Vuksanovic O."/>
            <person name="Mourched A.-S."/>
            <person name="Charusanti P."/>
            <person name="Shaw S."/>
            <person name="Blin K."/>
            <person name="Weber T."/>
        </authorList>
    </citation>
    <scope>NUCLEOTIDE SEQUENCE [LARGE SCALE GENOMIC DNA]</scope>
    <source>
        <strain evidence="9 10">NBC_00123</strain>
    </source>
</reference>
<feature type="region of interest" description="Disordered" evidence="6">
    <location>
        <begin position="436"/>
        <end position="455"/>
    </location>
</feature>
<dbReference type="InterPro" id="IPR020846">
    <property type="entry name" value="MFS_dom"/>
</dbReference>
<feature type="transmembrane region" description="Helical" evidence="7">
    <location>
        <begin position="316"/>
        <end position="335"/>
    </location>
</feature>
<dbReference type="EMBL" id="CP108188">
    <property type="protein sequence ID" value="WTR69356.1"/>
    <property type="molecule type" value="Genomic_DNA"/>
</dbReference>
<feature type="transmembrane region" description="Helical" evidence="7">
    <location>
        <begin position="60"/>
        <end position="79"/>
    </location>
</feature>
<dbReference type="Gene3D" id="1.20.1250.20">
    <property type="entry name" value="MFS general substrate transporter like domains"/>
    <property type="match status" value="2"/>
</dbReference>
<feature type="domain" description="Major facilitator superfamily (MFS) profile" evidence="8">
    <location>
        <begin position="23"/>
        <end position="429"/>
    </location>
</feature>
<evidence type="ECO:0000313" key="10">
    <source>
        <dbReference type="Proteomes" id="UP001622594"/>
    </source>
</evidence>
<keyword evidence="3 7" id="KW-0812">Transmembrane</keyword>
<accession>A0ABZ1L6U6</accession>
<feature type="transmembrane region" description="Helical" evidence="7">
    <location>
        <begin position="118"/>
        <end position="136"/>
    </location>
</feature>
<organism evidence="9 10">
    <name type="scientific">Streptomyces zaomyceticus</name>
    <dbReference type="NCBI Taxonomy" id="68286"/>
    <lineage>
        <taxon>Bacteria</taxon>
        <taxon>Bacillati</taxon>
        <taxon>Actinomycetota</taxon>
        <taxon>Actinomycetes</taxon>
        <taxon>Kitasatosporales</taxon>
        <taxon>Streptomycetaceae</taxon>
        <taxon>Streptomyces</taxon>
    </lineage>
</organism>